<proteinExistence type="inferred from homology"/>
<keyword evidence="7" id="KW-0206">Cytoskeleton</keyword>
<evidence type="ECO:0000256" key="4">
    <source>
        <dbReference type="ARBA" id="ARBA00022490"/>
    </source>
</evidence>
<dbReference type="PANTHER" id="PTHR19321:SF49">
    <property type="entry name" value="MICROTUBULE ASSOCIATED PROTEIN, MAP65_ASE1 FAMILY PROTEIN"/>
    <property type="match status" value="1"/>
</dbReference>
<evidence type="ECO:0000313" key="11">
    <source>
        <dbReference type="Proteomes" id="UP000235220"/>
    </source>
</evidence>
<evidence type="ECO:0000256" key="7">
    <source>
        <dbReference type="ARBA" id="ARBA00023212"/>
    </source>
</evidence>
<dbReference type="Pfam" id="PF03999">
    <property type="entry name" value="MAP65_ASE1"/>
    <property type="match status" value="1"/>
</dbReference>
<evidence type="ECO:0000313" key="12">
    <source>
        <dbReference type="RefSeq" id="XP_035548336.1"/>
    </source>
</evidence>
<dbReference type="GO" id="GO:0005819">
    <property type="term" value="C:spindle"/>
    <property type="evidence" value="ECO:0000318"/>
    <property type="project" value="GO_Central"/>
</dbReference>
<accession>A0A6P9ELP3</accession>
<dbReference type="GO" id="GO:0008017">
    <property type="term" value="F:microtubule binding"/>
    <property type="evidence" value="ECO:0000318"/>
    <property type="project" value="GO_Central"/>
</dbReference>
<dbReference type="GeneID" id="109010340"/>
<evidence type="ECO:0000256" key="2">
    <source>
        <dbReference type="ARBA" id="ARBA00004245"/>
    </source>
</evidence>
<keyword evidence="5" id="KW-0597">Phosphoprotein</keyword>
<evidence type="ECO:0000256" key="3">
    <source>
        <dbReference type="ARBA" id="ARBA00006187"/>
    </source>
</evidence>
<feature type="coiled-coil region" evidence="9">
    <location>
        <begin position="49"/>
        <end position="83"/>
    </location>
</feature>
<keyword evidence="4" id="KW-0963">Cytoplasm</keyword>
<feature type="compositionally biased region" description="Basic and acidic residues" evidence="10">
    <location>
        <begin position="617"/>
        <end position="628"/>
    </location>
</feature>
<evidence type="ECO:0000256" key="6">
    <source>
        <dbReference type="ARBA" id="ARBA00022701"/>
    </source>
</evidence>
<sequence>MLKHHIDQFAHIEITCGLFLDELQKIWDEVGEPEGDRDTVLLEIEQKCLEVYRRKVDAAKHCRAQLQQEIAVSEAELADIRSAMGEQSPHRDRKAGGSLKKELDTIVSQLEDIRKQKIERKNQFAEVLHQIRNISNEFWGDSEGNLYKAILAETDLSVRRLEELRKQLLKLQNQKSNRLKEVSDHLNTLNSLCLVLGMDLRHIAGEIHPSFNDSKGTKDVSNQTIENLAAAVQNLKEVKIQRMQRLQNLASALLEMWHLMDTPTEDQLMFLNITSKIAASEPEITDPNLLSVNLLNNVEAEVSRLEQLKLSKMKELVMKKKVELEQICSQMHIVTEAVNAMEYSVEALESGAVDPMYLLEQIELQIARVKEEALSRKEILEKVEKWLVACQEESWLEEYNRDENRYNGGRGAHLTLKRAEKARALVNKIPAMVEVLTSKTKAWEEQRGNKFLYDGGRLLSMLEQHSILRQEKEQDMQRQKDQKRVHGQRIAEQEALYGSKPSPSKSGKKASGTPREVATNRKFSLGGAMLPNPKPDKSASRLHPSKKGDFLNQKSSLSHQQHSGFAALPPESGRRTSQIPAYSVKKHSSFAANAPENESLMVRKPLSPVSPLVLSKGNRDNSLEDQKTTRTSSSQKTFPHSESLLGTPSKWIAVCDEENRTPKTMPIPMPTTPSSVSIPMITATTPATQCLSLGAIMLENNDQPIEYSFEEVRVGFILPKTSCH</sequence>
<keyword evidence="8" id="KW-0539">Nucleus</keyword>
<dbReference type="InterPro" id="IPR007145">
    <property type="entry name" value="MAP65_Ase1_PRC1"/>
</dbReference>
<feature type="region of interest" description="Disordered" evidence="10">
    <location>
        <begin position="610"/>
        <end position="643"/>
    </location>
</feature>
<evidence type="ECO:0000256" key="1">
    <source>
        <dbReference type="ARBA" id="ARBA00004123"/>
    </source>
</evidence>
<dbReference type="RefSeq" id="XP_035548336.1">
    <property type="nucleotide sequence ID" value="XM_035692443.1"/>
</dbReference>
<gene>
    <name evidence="12" type="primary">LOC109010340</name>
</gene>
<keyword evidence="9" id="KW-0175">Coiled coil</keyword>
<protein>
    <submittedName>
        <fullName evidence="12">65-kDa microtubule-associated protein 4-like isoform X4</fullName>
    </submittedName>
</protein>
<evidence type="ECO:0000256" key="5">
    <source>
        <dbReference type="ARBA" id="ARBA00022553"/>
    </source>
</evidence>
<feature type="compositionally biased region" description="Polar residues" evidence="10">
    <location>
        <begin position="552"/>
        <end position="563"/>
    </location>
</feature>
<dbReference type="Proteomes" id="UP000235220">
    <property type="component" value="Chromosome 7"/>
</dbReference>
<feature type="compositionally biased region" description="Basic and acidic residues" evidence="10">
    <location>
        <begin position="471"/>
        <end position="492"/>
    </location>
</feature>
<dbReference type="GO" id="GO:0005874">
    <property type="term" value="C:microtubule"/>
    <property type="evidence" value="ECO:0007669"/>
    <property type="project" value="UniProtKB-KW"/>
</dbReference>
<organism evidence="11 12">
    <name type="scientific">Juglans regia</name>
    <name type="common">English walnut</name>
    <dbReference type="NCBI Taxonomy" id="51240"/>
    <lineage>
        <taxon>Eukaryota</taxon>
        <taxon>Viridiplantae</taxon>
        <taxon>Streptophyta</taxon>
        <taxon>Embryophyta</taxon>
        <taxon>Tracheophyta</taxon>
        <taxon>Spermatophyta</taxon>
        <taxon>Magnoliopsida</taxon>
        <taxon>eudicotyledons</taxon>
        <taxon>Gunneridae</taxon>
        <taxon>Pentapetalae</taxon>
        <taxon>rosids</taxon>
        <taxon>fabids</taxon>
        <taxon>Fagales</taxon>
        <taxon>Juglandaceae</taxon>
        <taxon>Juglans</taxon>
    </lineage>
</organism>
<comment type="similarity">
    <text evidence="3">Belongs to the MAP65/ASE1 family.</text>
</comment>
<dbReference type="GO" id="GO:0005737">
    <property type="term" value="C:cytoplasm"/>
    <property type="evidence" value="ECO:0000318"/>
    <property type="project" value="GO_Central"/>
</dbReference>
<keyword evidence="6" id="KW-0493">Microtubule</keyword>
<dbReference type="FunCoup" id="A0A6P9ELP3">
    <property type="interactions" value="2115"/>
</dbReference>
<dbReference type="GO" id="GO:0005634">
    <property type="term" value="C:nucleus"/>
    <property type="evidence" value="ECO:0007669"/>
    <property type="project" value="UniProtKB-SubCell"/>
</dbReference>
<reference evidence="12" key="1">
    <citation type="submission" date="2025-08" db="UniProtKB">
        <authorList>
            <consortium name="RefSeq"/>
        </authorList>
    </citation>
    <scope>IDENTIFICATION</scope>
    <source>
        <tissue evidence="12">Leaves</tissue>
    </source>
</reference>
<evidence type="ECO:0000256" key="8">
    <source>
        <dbReference type="ARBA" id="ARBA00023242"/>
    </source>
</evidence>
<evidence type="ECO:0000256" key="9">
    <source>
        <dbReference type="SAM" id="Coils"/>
    </source>
</evidence>
<name>A0A6P9ELP3_JUGRE</name>
<keyword evidence="11" id="KW-1185">Reference proteome</keyword>
<dbReference type="AlphaFoldDB" id="A0A6P9ELP3"/>
<feature type="region of interest" description="Disordered" evidence="10">
    <location>
        <begin position="471"/>
        <end position="579"/>
    </location>
</feature>
<comment type="subcellular location">
    <subcellularLocation>
        <location evidence="2">Cytoplasm</location>
        <location evidence="2">Cytoskeleton</location>
    </subcellularLocation>
    <subcellularLocation>
        <location evidence="1">Nucleus</location>
    </subcellularLocation>
</comment>
<dbReference type="OrthoDB" id="642895at2759"/>
<dbReference type="PANTHER" id="PTHR19321">
    <property type="entry name" value="PROTEIN REGULATOR OF CYTOKINESIS 1 PRC1-RELATED"/>
    <property type="match status" value="1"/>
</dbReference>
<dbReference type="InParanoid" id="A0A6P9ELP3"/>
<evidence type="ECO:0000256" key="10">
    <source>
        <dbReference type="SAM" id="MobiDB-lite"/>
    </source>
</evidence>
<feature type="coiled-coil region" evidence="9">
    <location>
        <begin position="154"/>
        <end position="181"/>
    </location>
</feature>
<dbReference type="GO" id="GO:0000226">
    <property type="term" value="P:microtubule cytoskeleton organization"/>
    <property type="evidence" value="ECO:0000318"/>
    <property type="project" value="GO_Central"/>
</dbReference>
<dbReference type="FunFam" id="1.20.58.1520:FF:000002">
    <property type="entry name" value="65-kDa microtubule-associated protein 6"/>
    <property type="match status" value="1"/>
</dbReference>
<dbReference type="Gene3D" id="1.20.58.1520">
    <property type="match status" value="1"/>
</dbReference>